<dbReference type="RefSeq" id="WP_144343865.1">
    <property type="nucleotide sequence ID" value="NZ_VMBP01000005.1"/>
</dbReference>
<protein>
    <submittedName>
        <fullName evidence="1">Entry exclusion lipoprotein TrbK</fullName>
    </submittedName>
</protein>
<dbReference type="NCBIfam" id="TIGR04359">
    <property type="entry name" value="TrbK_RP4"/>
    <property type="match status" value="1"/>
</dbReference>
<dbReference type="EMBL" id="VMBP01000005">
    <property type="protein sequence ID" value="TSJ60939.1"/>
    <property type="molecule type" value="Genomic_DNA"/>
</dbReference>
<gene>
    <name evidence="1" type="primary">trbK</name>
    <name evidence="1" type="ORF">FO470_15390</name>
</gene>
<keyword evidence="2" id="KW-1185">Reference proteome</keyword>
<dbReference type="PROSITE" id="PS51257">
    <property type="entry name" value="PROKAR_LIPOPROTEIN"/>
    <property type="match status" value="1"/>
</dbReference>
<accession>A0ABY3DNA7</accession>
<sequence length="93" mass="10587">MIRTILLIIMAIFLSGCIESRGTTLAQCQLDAMKQARDNLEQLRFTNVCMRAKGYLRIENCWKPYDINEDAKCFASANQLAQALDTLRDTLGR</sequence>
<name>A0ABY3DNA7_9HYPH</name>
<organism evidence="1 2">
    <name type="scientific">Ancylobacter moscoviensis</name>
    <dbReference type="NCBI Taxonomy" id="2597768"/>
    <lineage>
        <taxon>Bacteria</taxon>
        <taxon>Pseudomonadati</taxon>
        <taxon>Pseudomonadota</taxon>
        <taxon>Alphaproteobacteria</taxon>
        <taxon>Hyphomicrobiales</taxon>
        <taxon>Xanthobacteraceae</taxon>
        <taxon>Ancylobacter</taxon>
    </lineage>
</organism>
<evidence type="ECO:0000313" key="2">
    <source>
        <dbReference type="Proteomes" id="UP000315321"/>
    </source>
</evidence>
<dbReference type="Proteomes" id="UP000315321">
    <property type="component" value="Unassembled WGS sequence"/>
</dbReference>
<proteinExistence type="predicted"/>
<comment type="caution">
    <text evidence="1">The sequence shown here is derived from an EMBL/GenBank/DDBJ whole genome shotgun (WGS) entry which is preliminary data.</text>
</comment>
<dbReference type="InterPro" id="IPR027584">
    <property type="entry name" value="TrbK_RP4"/>
</dbReference>
<keyword evidence="1" id="KW-0449">Lipoprotein</keyword>
<reference evidence="1 2" key="1">
    <citation type="submission" date="2019-07" db="EMBL/GenBank/DDBJ databases">
        <authorList>
            <person name="Grouzdev D.S."/>
        </authorList>
    </citation>
    <scope>NUCLEOTIDE SEQUENCE [LARGE SCALE GENOMIC DNA]</scope>
    <source>
        <strain evidence="1 2">3C</strain>
    </source>
</reference>
<evidence type="ECO:0000313" key="1">
    <source>
        <dbReference type="EMBL" id="TSJ60939.1"/>
    </source>
</evidence>